<dbReference type="AlphaFoldDB" id="A0A0L0ET08"/>
<proteinExistence type="predicted"/>
<gene>
    <name evidence="1" type="ORF">AC626_09665</name>
</gene>
<accession>A0A0L0ET08</accession>
<evidence type="ECO:0000313" key="2">
    <source>
        <dbReference type="Proteomes" id="UP000036850"/>
    </source>
</evidence>
<comment type="caution">
    <text evidence="1">The sequence shown here is derived from an EMBL/GenBank/DDBJ whole genome shotgun (WGS) entry which is preliminary data.</text>
</comment>
<evidence type="ECO:0008006" key="3">
    <source>
        <dbReference type="Google" id="ProtNLM"/>
    </source>
</evidence>
<name>A0A0L0ET08_9GAMM</name>
<dbReference type="Proteomes" id="UP000036850">
    <property type="component" value="Unassembled WGS sequence"/>
</dbReference>
<sequence>MKAFVFVVFILVIFLEPMIEFDTLEEAKKDKFELDTLIIMDAIALYMTTNGTGVPSLSDLVPQYLAKMPECPYHGEYRIITSKSGFEVLCESSE</sequence>
<protein>
    <recommendedName>
        <fullName evidence="3">Type II secretion system protein GspG C-terminal domain-containing protein</fullName>
    </recommendedName>
</protein>
<organism evidence="1 2">
    <name type="scientific">Pseudoalteromonas rubra</name>
    <dbReference type="NCBI Taxonomy" id="43658"/>
    <lineage>
        <taxon>Bacteria</taxon>
        <taxon>Pseudomonadati</taxon>
        <taxon>Pseudomonadota</taxon>
        <taxon>Gammaproteobacteria</taxon>
        <taxon>Alteromonadales</taxon>
        <taxon>Pseudoalteromonadaceae</taxon>
        <taxon>Pseudoalteromonas</taxon>
    </lineage>
</organism>
<dbReference type="PATRIC" id="fig|43658.6.peg.4996"/>
<reference evidence="2" key="1">
    <citation type="submission" date="2015-07" db="EMBL/GenBank/DDBJ databases">
        <title>Draft genome sequence of a Pseudoalteromonas rubra strain, OCN096, isolated from Kaneohe Bay, Oahu, Hawaii.</title>
        <authorList>
            <person name="Beurmann S."/>
            <person name="Ushijima B."/>
            <person name="Belcaid M."/>
            <person name="Callahan S.M."/>
            <person name="Aeby G.S."/>
        </authorList>
    </citation>
    <scope>NUCLEOTIDE SEQUENCE [LARGE SCALE GENOMIC DNA]</scope>
    <source>
        <strain evidence="2">OCN096</strain>
    </source>
</reference>
<evidence type="ECO:0000313" key="1">
    <source>
        <dbReference type="EMBL" id="KNC67602.1"/>
    </source>
</evidence>
<dbReference type="EMBL" id="LFZX01000058">
    <property type="protein sequence ID" value="KNC67602.1"/>
    <property type="molecule type" value="Genomic_DNA"/>
</dbReference>